<evidence type="ECO:0000256" key="2">
    <source>
        <dbReference type="ARBA" id="ARBA00022857"/>
    </source>
</evidence>
<dbReference type="RefSeq" id="WP_133827303.1">
    <property type="nucleotide sequence ID" value="NZ_BAABHR010000014.1"/>
</dbReference>
<evidence type="ECO:0000313" key="6">
    <source>
        <dbReference type="Proteomes" id="UP000295705"/>
    </source>
</evidence>
<evidence type="ECO:0000256" key="3">
    <source>
        <dbReference type="ARBA" id="ARBA00023002"/>
    </source>
</evidence>
<dbReference type="SUPFAM" id="SSF53597">
    <property type="entry name" value="Dihydrofolate reductase-like"/>
    <property type="match status" value="1"/>
</dbReference>
<dbReference type="Pfam" id="PF01872">
    <property type="entry name" value="RibD_C"/>
    <property type="match status" value="1"/>
</dbReference>
<gene>
    <name evidence="5" type="ORF">EV188_104196</name>
</gene>
<feature type="domain" description="Bacterial bifunctional deaminase-reductase C-terminal" evidence="4">
    <location>
        <begin position="37"/>
        <end position="228"/>
    </location>
</feature>
<dbReference type="GO" id="GO:0009231">
    <property type="term" value="P:riboflavin biosynthetic process"/>
    <property type="evidence" value="ECO:0007669"/>
    <property type="project" value="InterPro"/>
</dbReference>
<organism evidence="5 6">
    <name type="scientific">Actinomycetospora succinea</name>
    <dbReference type="NCBI Taxonomy" id="663603"/>
    <lineage>
        <taxon>Bacteria</taxon>
        <taxon>Bacillati</taxon>
        <taxon>Actinomycetota</taxon>
        <taxon>Actinomycetes</taxon>
        <taxon>Pseudonocardiales</taxon>
        <taxon>Pseudonocardiaceae</taxon>
        <taxon>Actinomycetospora</taxon>
    </lineage>
</organism>
<evidence type="ECO:0000313" key="5">
    <source>
        <dbReference type="EMBL" id="TDQ58456.1"/>
    </source>
</evidence>
<name>A0A4R6V9I9_9PSEU</name>
<evidence type="ECO:0000256" key="1">
    <source>
        <dbReference type="ARBA" id="ARBA00005104"/>
    </source>
</evidence>
<dbReference type="Gene3D" id="3.40.430.10">
    <property type="entry name" value="Dihydrofolate Reductase, subunit A"/>
    <property type="match status" value="1"/>
</dbReference>
<sequence length="253" mass="26305">MHRVWPLPAPGVDPVLDDAGLEELYTYPAGSSVRDSWLAVNFVSSLDGGIEVEGRSRGLSTPADRRVFALAHDLADVVLLGAGTAVAEDYPGLRPDTATAARRARHGLAPVAPLALVTSGSLPPDATSLVDVAVPSIVVTSAAGAAKRQAWEDAGAELLVAGDEDVDLADAVAQLAARGLRRIDCEGGPGIVGTLLARDLVDEIRLSYAPFAVAGQAARMARTDEALSPPAAFDVGSLLVDDGTLLVRYLRRR</sequence>
<comment type="caution">
    <text evidence="5">The sequence shown here is derived from an EMBL/GenBank/DDBJ whole genome shotgun (WGS) entry which is preliminary data.</text>
</comment>
<dbReference type="InterPro" id="IPR024072">
    <property type="entry name" value="DHFR-like_dom_sf"/>
</dbReference>
<proteinExistence type="predicted"/>
<keyword evidence="6" id="KW-1185">Reference proteome</keyword>
<dbReference type="InterPro" id="IPR050765">
    <property type="entry name" value="Riboflavin_Biosynth_HTPR"/>
</dbReference>
<dbReference type="PANTHER" id="PTHR38011">
    <property type="entry name" value="DIHYDROFOLATE REDUCTASE FAMILY PROTEIN (AFU_ORTHOLOGUE AFUA_8G06820)"/>
    <property type="match status" value="1"/>
</dbReference>
<protein>
    <submittedName>
        <fullName evidence="5">Riboflavin biosynthesis pyrimidine reductase</fullName>
    </submittedName>
</protein>
<dbReference type="InterPro" id="IPR002734">
    <property type="entry name" value="RibDG_C"/>
</dbReference>
<reference evidence="5 6" key="1">
    <citation type="submission" date="2019-03" db="EMBL/GenBank/DDBJ databases">
        <title>Genomic Encyclopedia of Type Strains, Phase IV (KMG-IV): sequencing the most valuable type-strain genomes for metagenomic binning, comparative biology and taxonomic classification.</title>
        <authorList>
            <person name="Goeker M."/>
        </authorList>
    </citation>
    <scope>NUCLEOTIDE SEQUENCE [LARGE SCALE GENOMIC DNA]</scope>
    <source>
        <strain evidence="5 6">DSM 45775</strain>
    </source>
</reference>
<dbReference type="AlphaFoldDB" id="A0A4R6V9I9"/>
<dbReference type="OrthoDB" id="5243299at2"/>
<keyword evidence="3" id="KW-0560">Oxidoreductase</keyword>
<evidence type="ECO:0000259" key="4">
    <source>
        <dbReference type="Pfam" id="PF01872"/>
    </source>
</evidence>
<dbReference type="GO" id="GO:0008703">
    <property type="term" value="F:5-amino-6-(5-phosphoribosylamino)uracil reductase activity"/>
    <property type="evidence" value="ECO:0007669"/>
    <property type="project" value="InterPro"/>
</dbReference>
<accession>A0A4R6V9I9</accession>
<dbReference type="Proteomes" id="UP000295705">
    <property type="component" value="Unassembled WGS sequence"/>
</dbReference>
<dbReference type="PANTHER" id="PTHR38011:SF7">
    <property type="entry name" value="2,5-DIAMINO-6-RIBOSYLAMINO-4(3H)-PYRIMIDINONE 5'-PHOSPHATE REDUCTASE"/>
    <property type="match status" value="1"/>
</dbReference>
<comment type="pathway">
    <text evidence="1">Cofactor biosynthesis; riboflavin biosynthesis.</text>
</comment>
<keyword evidence="2" id="KW-0521">NADP</keyword>
<dbReference type="EMBL" id="SNYO01000004">
    <property type="protein sequence ID" value="TDQ58456.1"/>
    <property type="molecule type" value="Genomic_DNA"/>
</dbReference>